<evidence type="ECO:0000256" key="1">
    <source>
        <dbReference type="ARBA" id="ARBA00010936"/>
    </source>
</evidence>
<dbReference type="GO" id="GO:0004139">
    <property type="term" value="F:deoxyribose-phosphate aldolase activity"/>
    <property type="evidence" value="ECO:0007669"/>
    <property type="project" value="UniProtKB-UniRule"/>
</dbReference>
<feature type="active site" description="Schiff-base intermediate with acetaldehyde" evidence="7">
    <location>
        <position position="162"/>
    </location>
</feature>
<dbReference type="InterPro" id="IPR011343">
    <property type="entry name" value="DeoC"/>
</dbReference>
<accession>A0A937X7P2</accession>
<evidence type="ECO:0000256" key="5">
    <source>
        <dbReference type="ARBA" id="ARBA00048791"/>
    </source>
</evidence>
<evidence type="ECO:0000256" key="6">
    <source>
        <dbReference type="ARBA" id="ARBA00056337"/>
    </source>
</evidence>
<dbReference type="InterPro" id="IPR002915">
    <property type="entry name" value="DeoC/FbaB/LacD_aldolase"/>
</dbReference>
<evidence type="ECO:0000256" key="7">
    <source>
        <dbReference type="HAMAP-Rule" id="MF_00114"/>
    </source>
</evidence>
<dbReference type="EMBL" id="VGIY01000119">
    <property type="protein sequence ID" value="MBM3317408.1"/>
    <property type="molecule type" value="Genomic_DNA"/>
</dbReference>
<comment type="function">
    <text evidence="6 7">Catalyzes a reversible aldol reaction between acetaldehyde and D-glyceraldehyde 3-phosphate to generate 2-deoxy-D-ribose 5-phosphate.</text>
</comment>
<dbReference type="HAMAP" id="MF_00114">
    <property type="entry name" value="DeoC_type1"/>
    <property type="match status" value="1"/>
</dbReference>
<keyword evidence="4 7" id="KW-0704">Schiff base</keyword>
<dbReference type="GO" id="GO:0006018">
    <property type="term" value="P:2-deoxyribose 1-phosphate catabolic process"/>
    <property type="evidence" value="ECO:0007669"/>
    <property type="project" value="UniProtKB-UniRule"/>
</dbReference>
<dbReference type="PANTHER" id="PTHR10889">
    <property type="entry name" value="DEOXYRIBOSE-PHOSPHATE ALDOLASE"/>
    <property type="match status" value="1"/>
</dbReference>
<dbReference type="PANTHER" id="PTHR10889:SF1">
    <property type="entry name" value="DEOXYRIBOSE-PHOSPHATE ALDOLASE"/>
    <property type="match status" value="1"/>
</dbReference>
<keyword evidence="3 7" id="KW-0456">Lyase</keyword>
<dbReference type="GO" id="GO:0016052">
    <property type="term" value="P:carbohydrate catabolic process"/>
    <property type="evidence" value="ECO:0007669"/>
    <property type="project" value="TreeGrafter"/>
</dbReference>
<evidence type="ECO:0000313" key="10">
    <source>
        <dbReference type="Proteomes" id="UP000748308"/>
    </source>
</evidence>
<dbReference type="Gene3D" id="3.20.20.70">
    <property type="entry name" value="Aldolase class I"/>
    <property type="match status" value="1"/>
</dbReference>
<feature type="region of interest" description="Disordered" evidence="8">
    <location>
        <begin position="226"/>
        <end position="251"/>
    </location>
</feature>
<reference evidence="9" key="1">
    <citation type="submission" date="2019-03" db="EMBL/GenBank/DDBJ databases">
        <title>Lake Tanganyika Metagenome-Assembled Genomes (MAGs).</title>
        <authorList>
            <person name="Tran P."/>
        </authorList>
    </citation>
    <scope>NUCLEOTIDE SEQUENCE</scope>
    <source>
        <strain evidence="9">M_DeepCast_400m_m2_100</strain>
    </source>
</reference>
<name>A0A937X7P2_UNCEI</name>
<keyword evidence="2 7" id="KW-0963">Cytoplasm</keyword>
<evidence type="ECO:0000313" key="9">
    <source>
        <dbReference type="EMBL" id="MBM3317408.1"/>
    </source>
</evidence>
<dbReference type="FunFam" id="3.20.20.70:FF:000044">
    <property type="entry name" value="Deoxyribose-phosphate aldolase"/>
    <property type="match status" value="1"/>
</dbReference>
<gene>
    <name evidence="7 9" type="primary">deoC</name>
    <name evidence="9" type="ORF">FJY75_06105</name>
</gene>
<comment type="pathway">
    <text evidence="7">Carbohydrate degradation; 2-deoxy-D-ribose 1-phosphate degradation; D-glyceraldehyde 3-phosphate and acetaldehyde from 2-deoxy-alpha-D-ribose 1-phosphate: step 2/2.</text>
</comment>
<dbReference type="EC" id="4.1.2.4" evidence="7"/>
<dbReference type="SMART" id="SM01133">
    <property type="entry name" value="DeoC"/>
    <property type="match status" value="1"/>
</dbReference>
<evidence type="ECO:0000256" key="2">
    <source>
        <dbReference type="ARBA" id="ARBA00022490"/>
    </source>
</evidence>
<comment type="catalytic activity">
    <reaction evidence="5 7">
        <text>2-deoxy-D-ribose 5-phosphate = D-glyceraldehyde 3-phosphate + acetaldehyde</text>
        <dbReference type="Rhea" id="RHEA:12821"/>
        <dbReference type="ChEBI" id="CHEBI:15343"/>
        <dbReference type="ChEBI" id="CHEBI:59776"/>
        <dbReference type="ChEBI" id="CHEBI:62877"/>
        <dbReference type="EC" id="4.1.2.4"/>
    </reaction>
</comment>
<organism evidence="9 10">
    <name type="scientific">Eiseniibacteriota bacterium</name>
    <dbReference type="NCBI Taxonomy" id="2212470"/>
    <lineage>
        <taxon>Bacteria</taxon>
        <taxon>Candidatus Eiseniibacteriota</taxon>
    </lineage>
</organism>
<evidence type="ECO:0000256" key="3">
    <source>
        <dbReference type="ARBA" id="ARBA00023239"/>
    </source>
</evidence>
<sequence length="251" mass="25583">MSGSRPELPGTALAALIDHTLLRPDATAGDIRRLCDEAREHRFFAVCVNPVWVPLARDALSGTARVCAVVGFPLGASPPESKAFEARGAIAAGAGEIDMVLHIGALKERDEGALLGDIEAVTGACRAGGALCKVILETALLDDDEKRLGCRLACRAGAHFVKTSTGFGPGGATEADVALLAAEVRGAGLGVKASGGIRTADDVRRMVAAGATRIGTSSGVRILAEAAAPPEGRTTGRARPLAAGEREGRST</sequence>
<dbReference type="InterPro" id="IPR013785">
    <property type="entry name" value="Aldolase_TIM"/>
</dbReference>
<comment type="caution">
    <text evidence="9">The sequence shown here is derived from an EMBL/GenBank/DDBJ whole genome shotgun (WGS) entry which is preliminary data.</text>
</comment>
<evidence type="ECO:0000256" key="8">
    <source>
        <dbReference type="SAM" id="MobiDB-lite"/>
    </source>
</evidence>
<feature type="active site" description="Proton donor/acceptor" evidence="7">
    <location>
        <position position="192"/>
    </location>
</feature>
<comment type="subcellular location">
    <subcellularLocation>
        <location evidence="7">Cytoplasm</location>
    </subcellularLocation>
</comment>
<dbReference type="NCBIfam" id="TIGR00126">
    <property type="entry name" value="deoC"/>
    <property type="match status" value="1"/>
</dbReference>
<feature type="active site" description="Proton donor/acceptor" evidence="7">
    <location>
        <position position="98"/>
    </location>
</feature>
<dbReference type="GO" id="GO:0005737">
    <property type="term" value="C:cytoplasm"/>
    <property type="evidence" value="ECO:0007669"/>
    <property type="project" value="UniProtKB-SubCell"/>
</dbReference>
<dbReference type="InterPro" id="IPR028581">
    <property type="entry name" value="DeoC_typeI"/>
</dbReference>
<dbReference type="Proteomes" id="UP000748308">
    <property type="component" value="Unassembled WGS sequence"/>
</dbReference>
<comment type="similarity">
    <text evidence="1 7">Belongs to the DeoC/FbaB aldolase family. DeoC type 1 subfamily.</text>
</comment>
<protein>
    <recommendedName>
        <fullName evidence="7">Deoxyribose-phosphate aldolase</fullName>
        <shortName evidence="7">DERA</shortName>
        <ecNumber evidence="7">4.1.2.4</ecNumber>
    </recommendedName>
    <alternativeName>
        <fullName evidence="7">2-deoxy-D-ribose 5-phosphate aldolase</fullName>
    </alternativeName>
    <alternativeName>
        <fullName evidence="7">Phosphodeoxyriboaldolase</fullName>
        <shortName evidence="7">Deoxyriboaldolase</shortName>
    </alternativeName>
</protein>
<evidence type="ECO:0000256" key="4">
    <source>
        <dbReference type="ARBA" id="ARBA00023270"/>
    </source>
</evidence>
<dbReference type="Pfam" id="PF01791">
    <property type="entry name" value="DeoC"/>
    <property type="match status" value="1"/>
</dbReference>
<dbReference type="SUPFAM" id="SSF51569">
    <property type="entry name" value="Aldolase"/>
    <property type="match status" value="1"/>
</dbReference>
<proteinExistence type="inferred from homology"/>
<dbReference type="PIRSF" id="PIRSF001357">
    <property type="entry name" value="DeoC"/>
    <property type="match status" value="1"/>
</dbReference>
<dbReference type="AlphaFoldDB" id="A0A937X7P2"/>
<dbReference type="CDD" id="cd00959">
    <property type="entry name" value="DeoC"/>
    <property type="match status" value="1"/>
</dbReference>
<dbReference type="GO" id="GO:0009264">
    <property type="term" value="P:deoxyribonucleotide catabolic process"/>
    <property type="evidence" value="ECO:0007669"/>
    <property type="project" value="UniProtKB-UniRule"/>
</dbReference>